<dbReference type="OrthoDB" id="9792509at2"/>
<evidence type="ECO:0000256" key="3">
    <source>
        <dbReference type="ARBA" id="ARBA00022475"/>
    </source>
</evidence>
<evidence type="ECO:0000313" key="9">
    <source>
        <dbReference type="EMBL" id="OYQ20984.1"/>
    </source>
</evidence>
<evidence type="ECO:0000256" key="4">
    <source>
        <dbReference type="ARBA" id="ARBA00022692"/>
    </source>
</evidence>
<dbReference type="SUPFAM" id="SSF161098">
    <property type="entry name" value="MetI-like"/>
    <property type="match status" value="1"/>
</dbReference>
<evidence type="ECO:0000259" key="8">
    <source>
        <dbReference type="PROSITE" id="PS50928"/>
    </source>
</evidence>
<feature type="transmembrane region" description="Helical" evidence="7">
    <location>
        <begin position="29"/>
        <end position="46"/>
    </location>
</feature>
<feature type="transmembrane region" description="Helical" evidence="7">
    <location>
        <begin position="118"/>
        <end position="135"/>
    </location>
</feature>
<dbReference type="AlphaFoldDB" id="A0A255XX84"/>
<keyword evidence="4 7" id="KW-0812">Transmembrane</keyword>
<gene>
    <name evidence="9" type="ORF">CHR90_03375</name>
</gene>
<dbReference type="GO" id="GO:0005886">
    <property type="term" value="C:plasma membrane"/>
    <property type="evidence" value="ECO:0007669"/>
    <property type="project" value="UniProtKB-SubCell"/>
</dbReference>
<keyword evidence="10" id="KW-1185">Reference proteome</keyword>
<comment type="similarity">
    <text evidence="7">Belongs to the binding-protein-dependent transport system permease family.</text>
</comment>
<evidence type="ECO:0000313" key="10">
    <source>
        <dbReference type="Proteomes" id="UP000216361"/>
    </source>
</evidence>
<dbReference type="PANTHER" id="PTHR30151">
    <property type="entry name" value="ALKANE SULFONATE ABC TRANSPORTER-RELATED, MEMBRANE SUBUNIT"/>
    <property type="match status" value="1"/>
</dbReference>
<proteinExistence type="inferred from homology"/>
<dbReference type="GO" id="GO:0055085">
    <property type="term" value="P:transmembrane transport"/>
    <property type="evidence" value="ECO:0007669"/>
    <property type="project" value="InterPro"/>
</dbReference>
<reference evidence="9 10" key="1">
    <citation type="submission" date="2017-07" db="EMBL/GenBank/DDBJ databases">
        <title>Elstera cyanobacteriorum sp. nov., a novel bacterium isolated from cyanobacterial aggregates in a eutrophic lake.</title>
        <authorList>
            <person name="Cai H."/>
        </authorList>
    </citation>
    <scope>NUCLEOTIDE SEQUENCE [LARGE SCALE GENOMIC DNA]</scope>
    <source>
        <strain evidence="9 10">TH019</strain>
    </source>
</reference>
<dbReference type="InterPro" id="IPR035906">
    <property type="entry name" value="MetI-like_sf"/>
</dbReference>
<dbReference type="InterPro" id="IPR000515">
    <property type="entry name" value="MetI-like"/>
</dbReference>
<dbReference type="PROSITE" id="PS50928">
    <property type="entry name" value="ABC_TM1"/>
    <property type="match status" value="1"/>
</dbReference>
<keyword evidence="3" id="KW-1003">Cell membrane</keyword>
<dbReference type="Proteomes" id="UP000216361">
    <property type="component" value="Unassembled WGS sequence"/>
</dbReference>
<dbReference type="Gene3D" id="1.10.3720.10">
    <property type="entry name" value="MetI-like"/>
    <property type="match status" value="1"/>
</dbReference>
<dbReference type="EMBL" id="NOXS01000025">
    <property type="protein sequence ID" value="OYQ20984.1"/>
    <property type="molecule type" value="Genomic_DNA"/>
</dbReference>
<feature type="transmembrane region" description="Helical" evidence="7">
    <location>
        <begin position="58"/>
        <end position="74"/>
    </location>
</feature>
<dbReference type="RefSeq" id="WP_094407566.1">
    <property type="nucleotide sequence ID" value="NZ_BMJZ01000007.1"/>
</dbReference>
<feature type="domain" description="ABC transmembrane type-1" evidence="8">
    <location>
        <begin position="106"/>
        <end position="295"/>
    </location>
</feature>
<accession>A0A255XX84</accession>
<sequence length="310" mass="32968">MTPLILAGATAAGAIASLAVLSAKGAGLLLWPLAVATLGAAWLLMTRLSNDRQADARFGWSVPAIFGLSLLFAWEVVTRGFDIPRVLLPAPSLIGAALLAQAAILFADFQQTVLKSVIAGYLLGNGSAFIIALLVDRSPFLQRGLLPLGNLVSAIPIVGIAPIMVMWFGFDWPSKAAVIVVMTFFPMLISTLAGLQATDRMQRDLMTSYGASYGQTLLALRLPAAAPMIFNALKLNSTLALIGAIVAEFFGTPIVGMGFRISTEVARMNVDVVWATIAVASVIGSAFYGTITLIERRMTFWHPSFRKARG</sequence>
<keyword evidence="2 7" id="KW-0813">Transport</keyword>
<evidence type="ECO:0000256" key="6">
    <source>
        <dbReference type="ARBA" id="ARBA00023136"/>
    </source>
</evidence>
<keyword evidence="6 7" id="KW-0472">Membrane</keyword>
<protein>
    <submittedName>
        <fullName evidence="9">ABC transporter permease</fullName>
    </submittedName>
</protein>
<evidence type="ECO:0000256" key="1">
    <source>
        <dbReference type="ARBA" id="ARBA00004651"/>
    </source>
</evidence>
<name>A0A255XX84_9PROT</name>
<dbReference type="Pfam" id="PF00528">
    <property type="entry name" value="BPD_transp_1"/>
    <property type="match status" value="1"/>
</dbReference>
<comment type="caution">
    <text evidence="9">The sequence shown here is derived from an EMBL/GenBank/DDBJ whole genome shotgun (WGS) entry which is preliminary data.</text>
</comment>
<evidence type="ECO:0000256" key="2">
    <source>
        <dbReference type="ARBA" id="ARBA00022448"/>
    </source>
</evidence>
<keyword evidence="5 7" id="KW-1133">Transmembrane helix</keyword>
<organism evidence="9 10">
    <name type="scientific">Elstera cyanobacteriorum</name>
    <dbReference type="NCBI Taxonomy" id="2022747"/>
    <lineage>
        <taxon>Bacteria</taxon>
        <taxon>Pseudomonadati</taxon>
        <taxon>Pseudomonadota</taxon>
        <taxon>Alphaproteobacteria</taxon>
        <taxon>Rhodospirillales</taxon>
        <taxon>Rhodospirillaceae</taxon>
        <taxon>Elstera</taxon>
    </lineage>
</organism>
<evidence type="ECO:0000256" key="5">
    <source>
        <dbReference type="ARBA" id="ARBA00022989"/>
    </source>
</evidence>
<feature type="transmembrane region" description="Helical" evidence="7">
    <location>
        <begin position="176"/>
        <end position="195"/>
    </location>
</feature>
<evidence type="ECO:0000256" key="7">
    <source>
        <dbReference type="RuleBase" id="RU363032"/>
    </source>
</evidence>
<feature type="transmembrane region" description="Helical" evidence="7">
    <location>
        <begin position="147"/>
        <end position="169"/>
    </location>
</feature>
<comment type="subcellular location">
    <subcellularLocation>
        <location evidence="1 7">Cell membrane</location>
        <topology evidence="1 7">Multi-pass membrane protein</topology>
    </subcellularLocation>
</comment>
<feature type="transmembrane region" description="Helical" evidence="7">
    <location>
        <begin position="240"/>
        <end position="261"/>
    </location>
</feature>
<dbReference type="PANTHER" id="PTHR30151:SF0">
    <property type="entry name" value="ABC TRANSPORTER PERMEASE PROTEIN MJ0413-RELATED"/>
    <property type="match status" value="1"/>
</dbReference>
<feature type="transmembrane region" description="Helical" evidence="7">
    <location>
        <begin position="273"/>
        <end position="294"/>
    </location>
</feature>
<feature type="transmembrane region" description="Helical" evidence="7">
    <location>
        <begin position="86"/>
        <end position="106"/>
    </location>
</feature>